<accession>T1KC42</accession>
<keyword evidence="6" id="KW-1185">Reference proteome</keyword>
<keyword evidence="4" id="KW-0460">Magnesium</keyword>
<name>T1KC42_TETUR</name>
<dbReference type="GO" id="GO:0003924">
    <property type="term" value="F:GTPase activity"/>
    <property type="evidence" value="ECO:0007669"/>
    <property type="project" value="InterPro"/>
</dbReference>
<sequence>MILCLGLPNSGKTLLLRSLSSYPKPIEKFDTVATVGINVAHLNHLNSNQPFTIREIGGQMRPIWNTYFNKSVSAILFTIDCSNPVDIGPNVVTLIDIFRSLSAQSIKPKVLIILTKSDYIGPLKLREALDGLLLDELINSRLLDANSTKVIQCSSITGQGLNDIFEWLSNYDNKAT</sequence>
<dbReference type="EMBL" id="CAEY01001958">
    <property type="status" value="NOT_ANNOTATED_CDS"/>
    <property type="molecule type" value="Genomic_DNA"/>
</dbReference>
<dbReference type="HOGENOM" id="CLU_040729_14_1_1"/>
<dbReference type="InterPro" id="IPR006689">
    <property type="entry name" value="Small_GTPase_ARF/SAR"/>
</dbReference>
<feature type="binding site" evidence="4">
    <location>
        <position position="13"/>
    </location>
    <ligand>
        <name>Mg(2+)</name>
        <dbReference type="ChEBI" id="CHEBI:18420"/>
    </ligand>
</feature>
<dbReference type="SUPFAM" id="SSF52540">
    <property type="entry name" value="P-loop containing nucleoside triphosphate hydrolases"/>
    <property type="match status" value="1"/>
</dbReference>
<dbReference type="GO" id="GO:0005525">
    <property type="term" value="F:GTP binding"/>
    <property type="evidence" value="ECO:0007669"/>
    <property type="project" value="UniProtKB-KW"/>
</dbReference>
<feature type="binding site" evidence="3">
    <location>
        <position position="58"/>
    </location>
    <ligand>
        <name>GTP</name>
        <dbReference type="ChEBI" id="CHEBI:37565"/>
    </ligand>
</feature>
<feature type="binding site" evidence="4">
    <location>
        <position position="34"/>
    </location>
    <ligand>
        <name>Mg(2+)</name>
        <dbReference type="ChEBI" id="CHEBI:18420"/>
    </ligand>
</feature>
<keyword evidence="1 3" id="KW-0547">Nucleotide-binding</keyword>
<feature type="binding site" evidence="3">
    <location>
        <begin position="6"/>
        <end position="13"/>
    </location>
    <ligand>
        <name>GTP</name>
        <dbReference type="ChEBI" id="CHEBI:37565"/>
    </ligand>
</feature>
<dbReference type="AlphaFoldDB" id="T1KC42"/>
<proteinExistence type="predicted"/>
<evidence type="ECO:0000256" key="3">
    <source>
        <dbReference type="PIRSR" id="PIRSR606689-1"/>
    </source>
</evidence>
<dbReference type="GO" id="GO:0046872">
    <property type="term" value="F:metal ion binding"/>
    <property type="evidence" value="ECO:0007669"/>
    <property type="project" value="UniProtKB-KW"/>
</dbReference>
<protein>
    <recommendedName>
        <fullName evidence="7">ADP-ribosylation factor-like protein 16</fullName>
    </recommendedName>
</protein>
<evidence type="ECO:0000313" key="6">
    <source>
        <dbReference type="Proteomes" id="UP000015104"/>
    </source>
</evidence>
<dbReference type="eggNOG" id="KOG0072">
    <property type="taxonomic scope" value="Eukaryota"/>
</dbReference>
<evidence type="ECO:0000256" key="2">
    <source>
        <dbReference type="ARBA" id="ARBA00023134"/>
    </source>
</evidence>
<reference evidence="6" key="1">
    <citation type="submission" date="2011-08" db="EMBL/GenBank/DDBJ databases">
        <authorList>
            <person name="Rombauts S."/>
        </authorList>
    </citation>
    <scope>NUCLEOTIDE SEQUENCE</scope>
    <source>
        <strain evidence="6">London</strain>
    </source>
</reference>
<dbReference type="EnsemblMetazoa" id="tetur08g06300.1">
    <property type="protein sequence ID" value="tetur08g06300.1"/>
    <property type="gene ID" value="tetur08g06300"/>
</dbReference>
<evidence type="ECO:0000256" key="4">
    <source>
        <dbReference type="PIRSR" id="PIRSR606689-2"/>
    </source>
</evidence>
<dbReference type="PANTHER" id="PTHR46688:SF1">
    <property type="entry name" value="ADP-RIBOSYLATION FACTOR-LIKE PROTEIN 16"/>
    <property type="match status" value="1"/>
</dbReference>
<dbReference type="Proteomes" id="UP000015104">
    <property type="component" value="Unassembled WGS sequence"/>
</dbReference>
<dbReference type="InterPro" id="IPR027417">
    <property type="entry name" value="P-loop_NTPase"/>
</dbReference>
<dbReference type="PANTHER" id="PTHR46688">
    <property type="entry name" value="ADP-RIBOSYLATION FACTOR-LIKE PROTEIN 16"/>
    <property type="match status" value="1"/>
</dbReference>
<keyword evidence="4" id="KW-0479">Metal-binding</keyword>
<evidence type="ECO:0000313" key="5">
    <source>
        <dbReference type="EnsemblMetazoa" id="tetur08g06300.1"/>
    </source>
</evidence>
<keyword evidence="2 3" id="KW-0342">GTP-binding</keyword>
<evidence type="ECO:0000256" key="1">
    <source>
        <dbReference type="ARBA" id="ARBA00022741"/>
    </source>
</evidence>
<dbReference type="PROSITE" id="PS51417">
    <property type="entry name" value="ARF"/>
    <property type="match status" value="1"/>
</dbReference>
<dbReference type="STRING" id="32264.T1KC42"/>
<organism evidence="5 6">
    <name type="scientific">Tetranychus urticae</name>
    <name type="common">Two-spotted spider mite</name>
    <dbReference type="NCBI Taxonomy" id="32264"/>
    <lineage>
        <taxon>Eukaryota</taxon>
        <taxon>Metazoa</taxon>
        <taxon>Ecdysozoa</taxon>
        <taxon>Arthropoda</taxon>
        <taxon>Chelicerata</taxon>
        <taxon>Arachnida</taxon>
        <taxon>Acari</taxon>
        <taxon>Acariformes</taxon>
        <taxon>Trombidiformes</taxon>
        <taxon>Prostigmata</taxon>
        <taxon>Eleutherengona</taxon>
        <taxon>Raphignathae</taxon>
        <taxon>Tetranychoidea</taxon>
        <taxon>Tetranychidae</taxon>
        <taxon>Tetranychus</taxon>
    </lineage>
</organism>
<evidence type="ECO:0008006" key="7">
    <source>
        <dbReference type="Google" id="ProtNLM"/>
    </source>
</evidence>
<dbReference type="Gene3D" id="3.40.50.300">
    <property type="entry name" value="P-loop containing nucleotide triphosphate hydrolases"/>
    <property type="match status" value="1"/>
</dbReference>
<dbReference type="PRINTS" id="PR00328">
    <property type="entry name" value="SAR1GTPBP"/>
</dbReference>
<dbReference type="Pfam" id="PF00025">
    <property type="entry name" value="Arf"/>
    <property type="match status" value="1"/>
</dbReference>
<reference evidence="5" key="2">
    <citation type="submission" date="2015-06" db="UniProtKB">
        <authorList>
            <consortium name="EnsemblMetazoa"/>
        </authorList>
    </citation>
    <scope>IDENTIFICATION</scope>
</reference>